<dbReference type="PATRIC" id="fig|28084.5.peg.2896"/>
<dbReference type="RefSeq" id="WP_028382552.1">
    <property type="nucleotide sequence ID" value="NZ_CAAAIT010000005.1"/>
</dbReference>
<dbReference type="OrthoDB" id="1673646at2"/>
<accession>A0A0W0SC16</accession>
<evidence type="ECO:0000313" key="3">
    <source>
        <dbReference type="EMBL" id="VEB34604.1"/>
    </source>
</evidence>
<sequence>MSGCSRCESIDSYVLQGKVFLHIITPTGHTFSKLKSGLEAEFNLGTVDRGYLYLDLPPEQFDNFATLVKGLLSQQELNDSSVIMLYDNQTSISPAQALKATRTLASFVNMASAQWLVHMLDQNLLTIWFQPIVSSVTHEIYAHECLLRAEQHGKTIGAQAILSAAKEADMLFILDRHARINAINTASNHKKKLERLFINFNPTSIYDPQFCLRTTDEAVKKAQYEPEQIVFEITESGLVDDREHLVRITQFYRERGYRIALDDLGSGYSSLNMLHELNPDLVKLDMDLIRDIHNSPVKQIMVEKIIEIAQQMSIKTVAEGIETKEELECLKHYPIDYYQGYYFGKPAPI</sequence>
<dbReference type="Proteomes" id="UP000054921">
    <property type="component" value="Unassembled WGS sequence"/>
</dbReference>
<protein>
    <submittedName>
        <fullName evidence="2">Signal transduction protein (EAL/GGDEF domain protein)</fullName>
    </submittedName>
</protein>
<name>A0A0W0SC16_9GAMM</name>
<dbReference type="SMART" id="SM00052">
    <property type="entry name" value="EAL"/>
    <property type="match status" value="1"/>
</dbReference>
<dbReference type="SUPFAM" id="SSF141868">
    <property type="entry name" value="EAL domain-like"/>
    <property type="match status" value="1"/>
</dbReference>
<dbReference type="InterPro" id="IPR050706">
    <property type="entry name" value="Cyclic-di-GMP_PDE-like"/>
</dbReference>
<proteinExistence type="predicted"/>
<keyword evidence="5" id="KW-1185">Reference proteome</keyword>
<reference evidence="3 5" key="2">
    <citation type="submission" date="2018-12" db="EMBL/GenBank/DDBJ databases">
        <authorList>
            <consortium name="Pathogen Informatics"/>
        </authorList>
    </citation>
    <scope>NUCLEOTIDE SEQUENCE [LARGE SCALE GENOMIC DNA]</scope>
    <source>
        <strain evidence="3 5">NCTC11976</strain>
    </source>
</reference>
<evidence type="ECO:0000259" key="1">
    <source>
        <dbReference type="PROSITE" id="PS50883"/>
    </source>
</evidence>
<dbReference type="PANTHER" id="PTHR33121">
    <property type="entry name" value="CYCLIC DI-GMP PHOSPHODIESTERASE PDEF"/>
    <property type="match status" value="1"/>
</dbReference>
<dbReference type="Pfam" id="PF00563">
    <property type="entry name" value="EAL"/>
    <property type="match status" value="1"/>
</dbReference>
<evidence type="ECO:0000313" key="4">
    <source>
        <dbReference type="Proteomes" id="UP000054921"/>
    </source>
</evidence>
<gene>
    <name evidence="3" type="primary">ycgG_1</name>
    <name evidence="2" type="ORF">Lche_2677</name>
    <name evidence="3" type="ORF">NCTC11976_00925</name>
</gene>
<dbReference type="EMBL" id="LNXW01000013">
    <property type="protein sequence ID" value="KTC80657.1"/>
    <property type="molecule type" value="Genomic_DNA"/>
</dbReference>
<dbReference type="AlphaFoldDB" id="A0A0W0SC16"/>
<dbReference type="InterPro" id="IPR035919">
    <property type="entry name" value="EAL_sf"/>
</dbReference>
<dbReference type="InterPro" id="IPR001633">
    <property type="entry name" value="EAL_dom"/>
</dbReference>
<feature type="domain" description="EAL" evidence="1">
    <location>
        <begin position="109"/>
        <end position="349"/>
    </location>
</feature>
<dbReference type="Gene3D" id="3.20.20.450">
    <property type="entry name" value="EAL domain"/>
    <property type="match status" value="1"/>
</dbReference>
<dbReference type="GO" id="GO:0071111">
    <property type="term" value="F:cyclic-guanylate-specific phosphodiesterase activity"/>
    <property type="evidence" value="ECO:0007669"/>
    <property type="project" value="InterPro"/>
</dbReference>
<organism evidence="2 4">
    <name type="scientific">Legionella cherrii</name>
    <dbReference type="NCBI Taxonomy" id="28084"/>
    <lineage>
        <taxon>Bacteria</taxon>
        <taxon>Pseudomonadati</taxon>
        <taxon>Pseudomonadota</taxon>
        <taxon>Gammaproteobacteria</taxon>
        <taxon>Legionellales</taxon>
        <taxon>Legionellaceae</taxon>
        <taxon>Legionella</taxon>
    </lineage>
</organism>
<dbReference type="PROSITE" id="PS50883">
    <property type="entry name" value="EAL"/>
    <property type="match status" value="1"/>
</dbReference>
<dbReference type="EMBL" id="LR134173">
    <property type="protein sequence ID" value="VEB34604.1"/>
    <property type="molecule type" value="Genomic_DNA"/>
</dbReference>
<dbReference type="CDD" id="cd01948">
    <property type="entry name" value="EAL"/>
    <property type="match status" value="1"/>
</dbReference>
<evidence type="ECO:0000313" key="5">
    <source>
        <dbReference type="Proteomes" id="UP000277577"/>
    </source>
</evidence>
<reference evidence="2 4" key="1">
    <citation type="submission" date="2015-11" db="EMBL/GenBank/DDBJ databases">
        <title>Genomic analysis of 38 Legionella species identifies large and diverse effector repertoires.</title>
        <authorList>
            <person name="Burstein D."/>
            <person name="Amaro F."/>
            <person name="Zusman T."/>
            <person name="Lifshitz Z."/>
            <person name="Cohen O."/>
            <person name="Gilbert J.A."/>
            <person name="Pupko T."/>
            <person name="Shuman H.A."/>
            <person name="Segal G."/>
        </authorList>
    </citation>
    <scope>NUCLEOTIDE SEQUENCE [LARGE SCALE GENOMIC DNA]</scope>
    <source>
        <strain evidence="2 4">ORW</strain>
    </source>
</reference>
<dbReference type="Proteomes" id="UP000277577">
    <property type="component" value="Chromosome"/>
</dbReference>
<dbReference type="STRING" id="28084.Lche_2677"/>
<dbReference type="PANTHER" id="PTHR33121:SF15">
    <property type="entry name" value="BLUE LIGHT- AND TEMPERATURE-REGULATED ANTIREPRESSOR BLUF"/>
    <property type="match status" value="1"/>
</dbReference>
<evidence type="ECO:0000313" key="2">
    <source>
        <dbReference type="EMBL" id="KTC80657.1"/>
    </source>
</evidence>